<dbReference type="NCBIfam" id="TIGR00652">
    <property type="entry name" value="DapF"/>
    <property type="match status" value="1"/>
</dbReference>
<dbReference type="GO" id="GO:0009089">
    <property type="term" value="P:lysine biosynthetic process via diaminopimelate"/>
    <property type="evidence" value="ECO:0007669"/>
    <property type="project" value="UniProtKB-UniRule"/>
</dbReference>
<proteinExistence type="inferred from homology"/>
<gene>
    <name evidence="3" type="primary">dapF</name>
    <name evidence="5" type="ORF">DWB61_17035</name>
</gene>
<feature type="binding site" evidence="3">
    <location>
        <position position="65"/>
    </location>
    <ligand>
        <name>substrate</name>
    </ligand>
</feature>
<dbReference type="InterPro" id="IPR001653">
    <property type="entry name" value="DAP_epimerase_DapF"/>
</dbReference>
<dbReference type="GO" id="GO:0008837">
    <property type="term" value="F:diaminopimelate epimerase activity"/>
    <property type="evidence" value="ECO:0007669"/>
    <property type="project" value="UniProtKB-UniRule"/>
</dbReference>
<keyword evidence="6" id="KW-1185">Reference proteome</keyword>
<dbReference type="UniPathway" id="UPA00034">
    <property type="reaction ID" value="UER00025"/>
</dbReference>
<keyword evidence="2 3" id="KW-0413">Isomerase</keyword>
<feature type="active site" description="Proton donor" evidence="3">
    <location>
        <position position="74"/>
    </location>
</feature>
<evidence type="ECO:0000313" key="5">
    <source>
        <dbReference type="EMBL" id="RRG19051.1"/>
    </source>
</evidence>
<comment type="catalytic activity">
    <reaction evidence="3">
        <text>(2S,6S)-2,6-diaminopimelate = meso-2,6-diaminopimelate</text>
        <dbReference type="Rhea" id="RHEA:15393"/>
        <dbReference type="ChEBI" id="CHEBI:57609"/>
        <dbReference type="ChEBI" id="CHEBI:57791"/>
        <dbReference type="EC" id="5.1.1.7"/>
    </reaction>
</comment>
<dbReference type="RefSeq" id="WP_125032111.1">
    <property type="nucleotide sequence ID" value="NZ_JAPXVP010000025.1"/>
</dbReference>
<feature type="binding site" evidence="3">
    <location>
        <begin position="191"/>
        <end position="192"/>
    </location>
    <ligand>
        <name>substrate</name>
    </ligand>
</feature>
<keyword evidence="3" id="KW-0028">Amino-acid biosynthesis</keyword>
<evidence type="ECO:0000256" key="4">
    <source>
        <dbReference type="NCBIfam" id="TIGR00652"/>
    </source>
</evidence>
<protein>
    <recommendedName>
        <fullName evidence="3 4">Diaminopimelate epimerase</fullName>
        <shortName evidence="3">DAP epimerase</shortName>
        <ecNumber evidence="3 4">5.1.1.7</ecNumber>
    </recommendedName>
    <alternativeName>
        <fullName evidence="3">PLP-independent amino acid racemase</fullName>
    </alternativeName>
</protein>
<comment type="caution">
    <text evidence="3">Lacks conserved residue(s) required for the propagation of feature annotation.</text>
</comment>
<sequence length="263" mass="29949">MQICFSKYQGTGNDFILVDNRDKSFPSENISLVEKLCDRRFGIGCDGLMLLENEEGFDFKMRYFNSDGKEGSMCGNGGRCIVAFAYHLNIIKDKTHFIAVDGEHFADISFQSDQLIVSLQMQNVDHVESGDDFYYLNTGSPHYTKFIDSHEKFDTYSEGKLIRYNQRFKEEGTNVNFISGQNNQIKVSTYERGVEDETYSCGTGVVASCISAKKQFKTESNHFYVTTKGGNLEVFFDNKEDDKFETIWLKGPATFVFNGKLDV</sequence>
<dbReference type="OrthoDB" id="9805408at2"/>
<comment type="subunit">
    <text evidence="3">Homodimer.</text>
</comment>
<comment type="subcellular location">
    <subcellularLocation>
        <location evidence="3">Cytoplasm</location>
    </subcellularLocation>
</comment>
<dbReference type="SUPFAM" id="SSF54506">
    <property type="entry name" value="Diaminopimelate epimerase-like"/>
    <property type="match status" value="2"/>
</dbReference>
<dbReference type="EMBL" id="QQWG01000028">
    <property type="protein sequence ID" value="RRG19051.1"/>
    <property type="molecule type" value="Genomic_DNA"/>
</dbReference>
<comment type="pathway">
    <text evidence="3">Amino-acid biosynthesis; L-lysine biosynthesis via DAP pathway; DL-2,6-diaminopimelate from LL-2,6-diaminopimelate: step 1/1.</text>
</comment>
<dbReference type="Pfam" id="PF01678">
    <property type="entry name" value="DAP_epimerase"/>
    <property type="match status" value="2"/>
</dbReference>
<name>A0A425XWN3_9BACT</name>
<evidence type="ECO:0000313" key="6">
    <source>
        <dbReference type="Proteomes" id="UP000285794"/>
    </source>
</evidence>
<feature type="binding site" evidence="3">
    <location>
        <begin position="202"/>
        <end position="203"/>
    </location>
    <ligand>
        <name>substrate</name>
    </ligand>
</feature>
<evidence type="ECO:0000256" key="3">
    <source>
        <dbReference type="HAMAP-Rule" id="MF_00197"/>
    </source>
</evidence>
<keyword evidence="3" id="KW-0457">Lysine biosynthesis</keyword>
<feature type="binding site" evidence="3">
    <location>
        <begin position="75"/>
        <end position="76"/>
    </location>
    <ligand>
        <name>substrate</name>
    </ligand>
</feature>
<comment type="function">
    <text evidence="3">Catalyzes the stereoinversion of LL-2,6-diaminopimelate (L,L-DAP) to meso-diaminopimelate (meso-DAP), a precursor of L-lysine and an essential component of the bacterial peptidoglycan.</text>
</comment>
<dbReference type="Gene3D" id="3.10.310.10">
    <property type="entry name" value="Diaminopimelate Epimerase, Chain A, domain 1"/>
    <property type="match status" value="2"/>
</dbReference>
<feature type="active site" description="Proton acceptor" evidence="3">
    <location>
        <position position="201"/>
    </location>
</feature>
<dbReference type="AlphaFoldDB" id="A0A425XWN3"/>
<accession>A0A425XWN3</accession>
<feature type="site" description="Could be important to modulate the pK values of the two catalytic cysteine residues" evidence="3">
    <location>
        <position position="142"/>
    </location>
</feature>
<dbReference type="PANTHER" id="PTHR31689:SF0">
    <property type="entry name" value="DIAMINOPIMELATE EPIMERASE"/>
    <property type="match status" value="1"/>
</dbReference>
<comment type="caution">
    <text evidence="5">The sequence shown here is derived from an EMBL/GenBank/DDBJ whole genome shotgun (WGS) entry which is preliminary data.</text>
</comment>
<feature type="binding site" evidence="3">
    <location>
        <position position="174"/>
    </location>
    <ligand>
        <name>substrate</name>
    </ligand>
</feature>
<dbReference type="HAMAP" id="MF_00197">
    <property type="entry name" value="DAP_epimerase"/>
    <property type="match status" value="1"/>
</dbReference>
<feature type="site" description="Could be important to modulate the pK values of the two catalytic cysteine residues" evidence="3">
    <location>
        <position position="191"/>
    </location>
</feature>
<evidence type="ECO:0000256" key="1">
    <source>
        <dbReference type="ARBA" id="ARBA00010219"/>
    </source>
</evidence>
<keyword evidence="3" id="KW-0963">Cytoplasm</keyword>
<dbReference type="GO" id="GO:0005829">
    <property type="term" value="C:cytosol"/>
    <property type="evidence" value="ECO:0007669"/>
    <property type="project" value="TreeGrafter"/>
</dbReference>
<evidence type="ECO:0000256" key="2">
    <source>
        <dbReference type="ARBA" id="ARBA00023235"/>
    </source>
</evidence>
<feature type="binding site" evidence="3">
    <location>
        <position position="13"/>
    </location>
    <ligand>
        <name>substrate</name>
    </ligand>
</feature>
<dbReference type="EC" id="5.1.1.7" evidence="3 4"/>
<dbReference type="PANTHER" id="PTHR31689">
    <property type="entry name" value="DIAMINOPIMELATE EPIMERASE, CHLOROPLASTIC"/>
    <property type="match status" value="1"/>
</dbReference>
<reference evidence="5 6" key="1">
    <citation type="submission" date="2018-07" db="EMBL/GenBank/DDBJ databases">
        <title>Draft genome sequence of Ancylomarina sp. M1P.</title>
        <authorList>
            <person name="Yadav S."/>
            <person name="Villanueva L."/>
            <person name="Damste J.S.S."/>
        </authorList>
    </citation>
    <scope>NUCLEOTIDE SEQUENCE [LARGE SCALE GENOMIC DNA]</scope>
    <source>
        <strain evidence="5 6">M1P</strain>
    </source>
</reference>
<comment type="similarity">
    <text evidence="1 3">Belongs to the diaminopimelate epimerase family.</text>
</comment>
<dbReference type="Proteomes" id="UP000285794">
    <property type="component" value="Unassembled WGS sequence"/>
</dbReference>
<organism evidence="5 6">
    <name type="scientific">Ancylomarina euxinus</name>
    <dbReference type="NCBI Taxonomy" id="2283627"/>
    <lineage>
        <taxon>Bacteria</taxon>
        <taxon>Pseudomonadati</taxon>
        <taxon>Bacteroidota</taxon>
        <taxon>Bacteroidia</taxon>
        <taxon>Marinilabiliales</taxon>
        <taxon>Marinifilaceae</taxon>
        <taxon>Ancylomarina</taxon>
    </lineage>
</organism>